<comment type="caution">
    <text evidence="2">The sequence shown here is derived from an EMBL/GenBank/DDBJ whole genome shotgun (WGS) entry which is preliminary data.</text>
</comment>
<dbReference type="AlphaFoldDB" id="A0A5A7R415"/>
<gene>
    <name evidence="2" type="ORF">STAS_29848</name>
</gene>
<evidence type="ECO:0000313" key="2">
    <source>
        <dbReference type="EMBL" id="GER52405.1"/>
    </source>
</evidence>
<keyword evidence="3" id="KW-1185">Reference proteome</keyword>
<reference evidence="3" key="1">
    <citation type="journal article" date="2019" name="Curr. Biol.">
        <title>Genome Sequence of Striga asiatica Provides Insight into the Evolution of Plant Parasitism.</title>
        <authorList>
            <person name="Yoshida S."/>
            <person name="Kim S."/>
            <person name="Wafula E.K."/>
            <person name="Tanskanen J."/>
            <person name="Kim Y.M."/>
            <person name="Honaas L."/>
            <person name="Yang Z."/>
            <person name="Spallek T."/>
            <person name="Conn C.E."/>
            <person name="Ichihashi Y."/>
            <person name="Cheong K."/>
            <person name="Cui S."/>
            <person name="Der J.P."/>
            <person name="Gundlach H."/>
            <person name="Jiao Y."/>
            <person name="Hori C."/>
            <person name="Ishida J.K."/>
            <person name="Kasahara H."/>
            <person name="Kiba T."/>
            <person name="Kim M.S."/>
            <person name="Koo N."/>
            <person name="Laohavisit A."/>
            <person name="Lee Y.H."/>
            <person name="Lumba S."/>
            <person name="McCourt P."/>
            <person name="Mortimer J.C."/>
            <person name="Mutuku J.M."/>
            <person name="Nomura T."/>
            <person name="Sasaki-Sekimoto Y."/>
            <person name="Seto Y."/>
            <person name="Wang Y."/>
            <person name="Wakatake T."/>
            <person name="Sakakibara H."/>
            <person name="Demura T."/>
            <person name="Yamaguchi S."/>
            <person name="Yoneyama K."/>
            <person name="Manabe R.I."/>
            <person name="Nelson D.C."/>
            <person name="Schulman A.H."/>
            <person name="Timko M.P."/>
            <person name="dePamphilis C.W."/>
            <person name="Choi D."/>
            <person name="Shirasu K."/>
        </authorList>
    </citation>
    <scope>NUCLEOTIDE SEQUENCE [LARGE SCALE GENOMIC DNA]</scope>
    <source>
        <strain evidence="3">cv. UVA1</strain>
    </source>
</reference>
<dbReference type="Proteomes" id="UP000325081">
    <property type="component" value="Unassembled WGS sequence"/>
</dbReference>
<feature type="region of interest" description="Disordered" evidence="1">
    <location>
        <begin position="1"/>
        <end position="42"/>
    </location>
</feature>
<proteinExistence type="predicted"/>
<evidence type="ECO:0000313" key="3">
    <source>
        <dbReference type="Proteomes" id="UP000325081"/>
    </source>
</evidence>
<sequence length="150" mass="16592">MQFEDKEDEQMDEIRSTGTSYDDSLVNDNSRRPAYRSPPLPPSYMTTIPLRTGCPAFSPRPHLSDRCSLLIVRNCLHKTLSSMARYLVLTLSLLAHFPNPGNTRSTVICRINNSTGAWPSGKTAGFSPLQSKVRNLSPQGAYLGPITPLL</sequence>
<feature type="compositionally biased region" description="Polar residues" evidence="1">
    <location>
        <begin position="16"/>
        <end position="28"/>
    </location>
</feature>
<feature type="compositionally biased region" description="Acidic residues" evidence="1">
    <location>
        <begin position="1"/>
        <end position="11"/>
    </location>
</feature>
<dbReference type="EMBL" id="BKCP01010292">
    <property type="protein sequence ID" value="GER52405.1"/>
    <property type="molecule type" value="Genomic_DNA"/>
</dbReference>
<accession>A0A5A7R415</accession>
<evidence type="ECO:0000256" key="1">
    <source>
        <dbReference type="SAM" id="MobiDB-lite"/>
    </source>
</evidence>
<protein>
    <submittedName>
        <fullName evidence="2">DNA binding</fullName>
    </submittedName>
</protein>
<organism evidence="2 3">
    <name type="scientific">Striga asiatica</name>
    <name type="common">Asiatic witchweed</name>
    <name type="synonym">Buchnera asiatica</name>
    <dbReference type="NCBI Taxonomy" id="4170"/>
    <lineage>
        <taxon>Eukaryota</taxon>
        <taxon>Viridiplantae</taxon>
        <taxon>Streptophyta</taxon>
        <taxon>Embryophyta</taxon>
        <taxon>Tracheophyta</taxon>
        <taxon>Spermatophyta</taxon>
        <taxon>Magnoliopsida</taxon>
        <taxon>eudicotyledons</taxon>
        <taxon>Gunneridae</taxon>
        <taxon>Pentapetalae</taxon>
        <taxon>asterids</taxon>
        <taxon>lamiids</taxon>
        <taxon>Lamiales</taxon>
        <taxon>Orobanchaceae</taxon>
        <taxon>Buchnereae</taxon>
        <taxon>Striga</taxon>
    </lineage>
</organism>
<name>A0A5A7R415_STRAF</name>